<organism evidence="1 2">
    <name type="scientific">Marispirochaeta aestuarii</name>
    <dbReference type="NCBI Taxonomy" id="1963862"/>
    <lineage>
        <taxon>Bacteria</taxon>
        <taxon>Pseudomonadati</taxon>
        <taxon>Spirochaetota</taxon>
        <taxon>Spirochaetia</taxon>
        <taxon>Spirochaetales</taxon>
        <taxon>Spirochaetaceae</taxon>
        <taxon>Marispirochaeta</taxon>
    </lineage>
</organism>
<dbReference type="RefSeq" id="WP_083047484.1">
    <property type="nucleotide sequence ID" value="NZ_MWQY01000001.1"/>
</dbReference>
<comment type="caution">
    <text evidence="1">The sequence shown here is derived from an EMBL/GenBank/DDBJ whole genome shotgun (WGS) entry which is preliminary data.</text>
</comment>
<evidence type="ECO:0000313" key="2">
    <source>
        <dbReference type="Proteomes" id="UP000192343"/>
    </source>
</evidence>
<accession>A0A1Y1S3A2</accession>
<dbReference type="AlphaFoldDB" id="A0A1Y1S3A2"/>
<gene>
    <name evidence="1" type="ORF">B4O97_01170</name>
</gene>
<name>A0A1Y1S3A2_9SPIO</name>
<proteinExistence type="predicted"/>
<dbReference type="OrthoDB" id="368396at2"/>
<protein>
    <submittedName>
        <fullName evidence="1">Uncharacterized protein</fullName>
    </submittedName>
</protein>
<evidence type="ECO:0000313" key="1">
    <source>
        <dbReference type="EMBL" id="ORC38397.1"/>
    </source>
</evidence>
<reference evidence="1 2" key="1">
    <citation type="submission" date="2017-03" db="EMBL/GenBank/DDBJ databases">
        <title>Draft Genome sequence of Marispirochaeta sp. strain JC444.</title>
        <authorList>
            <person name="Shivani Y."/>
            <person name="Subhash Y."/>
            <person name="Sasikala C."/>
            <person name="Ramana C."/>
        </authorList>
    </citation>
    <scope>NUCLEOTIDE SEQUENCE [LARGE SCALE GENOMIC DNA]</scope>
    <source>
        <strain evidence="1 2">JC444</strain>
    </source>
</reference>
<keyword evidence="2" id="KW-1185">Reference proteome</keyword>
<dbReference type="Proteomes" id="UP000192343">
    <property type="component" value="Unassembled WGS sequence"/>
</dbReference>
<sequence length="210" mass="24430">MNSLIYLLIALAVATTLGYYKGRKKNREIGGMIGTVTEEILSPGEKEYVNIGGTLGHNFTYQLDPPFKEAKGTFTLLPRHSVLYLPLSLLITRHDRYYLHIYSSRELQGECHIIAKRYFPKMRVDIKGIDKLKRDTVQTREGEFILLWDNPRLEAKMRTLIENTEGIDTLLHFCCYRDNKVFFIHSIPREPRFRQLLSGIYAGLPEFMKK</sequence>
<dbReference type="STRING" id="1963862.B4O97_01170"/>
<dbReference type="EMBL" id="MWQY01000001">
    <property type="protein sequence ID" value="ORC38397.1"/>
    <property type="molecule type" value="Genomic_DNA"/>
</dbReference>